<dbReference type="eggNOG" id="COG1861">
    <property type="taxonomic scope" value="Bacteria"/>
</dbReference>
<dbReference type="SUPFAM" id="SSF53448">
    <property type="entry name" value="Nucleotide-diphospho-sugar transferases"/>
    <property type="match status" value="1"/>
</dbReference>
<dbReference type="Pfam" id="PF02348">
    <property type="entry name" value="CTP_transf_3"/>
    <property type="match status" value="1"/>
</dbReference>
<protein>
    <submittedName>
        <fullName evidence="1">Spore coat polysaccharide biosynthesis protein SpsF</fullName>
    </submittedName>
</protein>
<dbReference type="GO" id="GO:0005829">
    <property type="term" value="C:cytosol"/>
    <property type="evidence" value="ECO:0007669"/>
    <property type="project" value="TreeGrafter"/>
</dbReference>
<dbReference type="RefSeq" id="WP_025069972.1">
    <property type="nucleotide sequence ID" value="NZ_FUXK01000006.1"/>
</dbReference>
<dbReference type="Proteomes" id="UP000190065">
    <property type="component" value="Unassembled WGS sequence"/>
</dbReference>
<gene>
    <name evidence="1" type="ORF">SAMN02745202_00756</name>
</gene>
<dbReference type="InterPro" id="IPR003329">
    <property type="entry name" value="Cytidylyl_trans"/>
</dbReference>
<evidence type="ECO:0000313" key="1">
    <source>
        <dbReference type="EMBL" id="SJZ66574.1"/>
    </source>
</evidence>
<name>A0A1T4MIH0_9BACT</name>
<dbReference type="EMBL" id="FUXK01000006">
    <property type="protein sequence ID" value="SJZ66574.1"/>
    <property type="molecule type" value="Genomic_DNA"/>
</dbReference>
<dbReference type="InterPro" id="IPR029044">
    <property type="entry name" value="Nucleotide-diphossugar_trans"/>
</dbReference>
<dbReference type="AlphaFoldDB" id="A0A1T4MIH0"/>
<accession>A0A1T4MIH0</accession>
<dbReference type="Gene3D" id="3.90.550.10">
    <property type="entry name" value="Spore Coat Polysaccharide Biosynthesis Protein SpsA, Chain A"/>
    <property type="match status" value="1"/>
</dbReference>
<proteinExistence type="predicted"/>
<dbReference type="STRING" id="28136.SAMN02745202_00756"/>
<evidence type="ECO:0000313" key="2">
    <source>
        <dbReference type="Proteomes" id="UP000190065"/>
    </source>
</evidence>
<dbReference type="PANTHER" id="PTHR42866:SF1">
    <property type="entry name" value="SPORE COAT POLYSACCHARIDE BIOSYNTHESIS PROTEIN SPSF"/>
    <property type="match status" value="1"/>
</dbReference>
<organism evidence="1 2">
    <name type="scientific">Segatella oulorum</name>
    <dbReference type="NCBI Taxonomy" id="28136"/>
    <lineage>
        <taxon>Bacteria</taxon>
        <taxon>Pseudomonadati</taxon>
        <taxon>Bacteroidota</taxon>
        <taxon>Bacteroidia</taxon>
        <taxon>Bacteroidales</taxon>
        <taxon>Prevotellaceae</taxon>
        <taxon>Segatella</taxon>
    </lineage>
</organism>
<dbReference type="CDD" id="cd02518">
    <property type="entry name" value="GT2_SpsF"/>
    <property type="match status" value="1"/>
</dbReference>
<dbReference type="PANTHER" id="PTHR42866">
    <property type="entry name" value="3-DEOXY-MANNO-OCTULOSONATE CYTIDYLYLTRANSFERASE"/>
    <property type="match status" value="1"/>
</dbReference>
<reference evidence="1 2" key="1">
    <citation type="submission" date="2017-02" db="EMBL/GenBank/DDBJ databases">
        <authorList>
            <person name="Peterson S.W."/>
        </authorList>
    </citation>
    <scope>NUCLEOTIDE SEQUENCE [LARGE SCALE GENOMIC DNA]</scope>
    <source>
        <strain evidence="1 2">ATCC 43324</strain>
    </source>
</reference>
<sequence length="248" mass="28620">MITFMIQARVGSTRLPNKILLPFYQNKCILQLLLDKLRQVDGTNIVIATSKAPQNDAIEYLAKQENVLCFRGEENDVLQRFIDAAHAFDAERLIRICSDNPFLELHSIRKLVEKARQSNCDYMSFNINDTPSIKTHYGFWTEYVTRKALERVKEATQEPLYHEHVTNYIYSHPDDFSIEWIAGPAVLATHTHVRLTTDTPSDFETAQQVYGALCSKNPYPSIEEVIDFLDHHPALYQEMEAQIKQNSK</sequence>